<proteinExistence type="predicted"/>
<dbReference type="PANTHER" id="PTHR33221:SF5">
    <property type="entry name" value="HTH-TYPE TRANSCRIPTIONAL REGULATOR ISCR"/>
    <property type="match status" value="1"/>
</dbReference>
<keyword evidence="12" id="KW-1185">Reference proteome</keyword>
<dbReference type="PANTHER" id="PTHR33221">
    <property type="entry name" value="WINGED HELIX-TURN-HELIX TRANSCRIPTIONAL REGULATOR, RRF2 FAMILY"/>
    <property type="match status" value="1"/>
</dbReference>
<dbReference type="Pfam" id="PF02082">
    <property type="entry name" value="Rrf2"/>
    <property type="match status" value="1"/>
</dbReference>
<dbReference type="EMBL" id="QRHO01000006">
    <property type="protein sequence ID" value="RHF84146.1"/>
    <property type="molecule type" value="Genomic_DNA"/>
</dbReference>
<dbReference type="EMBL" id="QRXJ01000009">
    <property type="protein sequence ID" value="RGT89994.1"/>
    <property type="molecule type" value="Genomic_DNA"/>
</dbReference>
<dbReference type="GO" id="GO:0003700">
    <property type="term" value="F:DNA-binding transcription factor activity"/>
    <property type="evidence" value="ECO:0007669"/>
    <property type="project" value="TreeGrafter"/>
</dbReference>
<dbReference type="GO" id="GO:0003677">
    <property type="term" value="F:DNA binding"/>
    <property type="evidence" value="ECO:0007669"/>
    <property type="project" value="UniProtKB-KW"/>
</dbReference>
<protein>
    <submittedName>
        <fullName evidence="2">HTH-type transcriptional regulator iscR</fullName>
    </submittedName>
    <submittedName>
        <fullName evidence="6">Rrf2 family transcriptional regulator</fullName>
    </submittedName>
</protein>
<dbReference type="GO" id="GO:0005829">
    <property type="term" value="C:cytosol"/>
    <property type="evidence" value="ECO:0007669"/>
    <property type="project" value="TreeGrafter"/>
</dbReference>
<dbReference type="PROSITE" id="PS51197">
    <property type="entry name" value="HTH_RRF2_2"/>
    <property type="match status" value="1"/>
</dbReference>
<dbReference type="Proteomes" id="UP000095362">
    <property type="component" value="Unassembled WGS sequence"/>
</dbReference>
<evidence type="ECO:0000313" key="14">
    <source>
        <dbReference type="Proteomes" id="UP000286595"/>
    </source>
</evidence>
<dbReference type="Proteomes" id="UP000286595">
    <property type="component" value="Unassembled WGS sequence"/>
</dbReference>
<dbReference type="SUPFAM" id="SSF46785">
    <property type="entry name" value="Winged helix' DNA-binding domain"/>
    <property type="match status" value="1"/>
</dbReference>
<evidence type="ECO:0000313" key="11">
    <source>
        <dbReference type="Proteomes" id="UP000260655"/>
    </source>
</evidence>
<evidence type="ECO:0000313" key="8">
    <source>
        <dbReference type="EMBL" id="RHG62466.1"/>
    </source>
</evidence>
<evidence type="ECO:0000256" key="1">
    <source>
        <dbReference type="ARBA" id="ARBA00023125"/>
    </source>
</evidence>
<gene>
    <name evidence="2" type="primary">iscR_2</name>
    <name evidence="4" type="synonym">iscR</name>
    <name evidence="4" type="ORF">comes_28570</name>
    <name evidence="8" type="ORF">DW252_02735</name>
    <name evidence="7" type="ORF">DW656_06905</name>
    <name evidence="6" type="ORF">DWX03_08250</name>
    <name evidence="5" type="ORF">DXD67_08420</name>
    <name evidence="3" type="ORF">ERS852481_01607</name>
    <name evidence="2" type="ORF">ERS852574_03168</name>
</gene>
<dbReference type="Proteomes" id="UP000284579">
    <property type="component" value="Unassembled WGS sequence"/>
</dbReference>
<dbReference type="InterPro" id="IPR036390">
    <property type="entry name" value="WH_DNA-bd_sf"/>
</dbReference>
<dbReference type="STRING" id="410072.ERS852525_03074"/>
<evidence type="ECO:0000313" key="13">
    <source>
        <dbReference type="Proteomes" id="UP000284579"/>
    </source>
</evidence>
<dbReference type="Proteomes" id="UP000283360">
    <property type="component" value="Unassembled WGS sequence"/>
</dbReference>
<name>A0A174RHH3_9FIRM</name>
<evidence type="ECO:0000313" key="5">
    <source>
        <dbReference type="EMBL" id="RGJ23500.1"/>
    </source>
</evidence>
<keyword evidence="1" id="KW-0238">DNA-binding</keyword>
<evidence type="ECO:0000313" key="7">
    <source>
        <dbReference type="EMBL" id="RHF84146.1"/>
    </source>
</evidence>
<dbReference type="NCBIfam" id="TIGR00738">
    <property type="entry name" value="rrf2_super"/>
    <property type="match status" value="1"/>
</dbReference>
<dbReference type="EMBL" id="QRIM01000002">
    <property type="protein sequence ID" value="RHG62466.1"/>
    <property type="molecule type" value="Genomic_DNA"/>
</dbReference>
<evidence type="ECO:0000313" key="3">
    <source>
        <dbReference type="EMBL" id="CUO22163.1"/>
    </source>
</evidence>
<evidence type="ECO:0000313" key="6">
    <source>
        <dbReference type="EMBL" id="RGT89994.1"/>
    </source>
</evidence>
<reference evidence="4" key="3">
    <citation type="submission" date="2022-09" db="EMBL/GenBank/DDBJ databases">
        <title>Draft genome sequence of Coprococcus comes strain 31264.</title>
        <authorList>
            <person name="Atsushi H."/>
            <person name="Moriya O."/>
            <person name="Mitsuo S."/>
        </authorList>
    </citation>
    <scope>NUCLEOTIDE SEQUENCE</scope>
    <source>
        <strain evidence="4">JCM 31264</strain>
    </source>
</reference>
<evidence type="ECO:0000313" key="9">
    <source>
        <dbReference type="Proteomes" id="UP000095362"/>
    </source>
</evidence>
<dbReference type="Proteomes" id="UP000095727">
    <property type="component" value="Unassembled WGS sequence"/>
</dbReference>
<organism evidence="6 12">
    <name type="scientific">Coprococcus comes</name>
    <dbReference type="NCBI Taxonomy" id="410072"/>
    <lineage>
        <taxon>Bacteria</taxon>
        <taxon>Bacillati</taxon>
        <taxon>Bacillota</taxon>
        <taxon>Clostridia</taxon>
        <taxon>Lachnospirales</taxon>
        <taxon>Lachnospiraceae</taxon>
        <taxon>Coprococcus</taxon>
    </lineage>
</organism>
<sequence>MISTKGRYALRVMIDLAQHKDEEYVPLNEIAIRQEISEKYLEIVLKILVKKKLLKGRRGKGGGYQLTREPSEYTIGEILELAEGNLATVACLVPGAEVCSREEQCITLPLWKKFDGMVHDFFYEITLEDVLNGNI</sequence>
<dbReference type="Gene3D" id="1.10.10.10">
    <property type="entry name" value="Winged helix-like DNA-binding domain superfamily/Winged helix DNA-binding domain"/>
    <property type="match status" value="1"/>
</dbReference>
<evidence type="ECO:0000313" key="4">
    <source>
        <dbReference type="EMBL" id="GLG88310.1"/>
    </source>
</evidence>
<reference evidence="11 12" key="2">
    <citation type="submission" date="2018-08" db="EMBL/GenBank/DDBJ databases">
        <title>A genome reference for cultivated species of the human gut microbiota.</title>
        <authorList>
            <person name="Zou Y."/>
            <person name="Xue W."/>
            <person name="Luo G."/>
        </authorList>
    </citation>
    <scope>NUCLEOTIDE SEQUENCE [LARGE SCALE GENOMIC DNA]</scope>
    <source>
        <strain evidence="6 12">AF18-12LB</strain>
        <strain evidence="8 14">AM22-12LB</strain>
        <strain evidence="7 13">AM23-3</strain>
        <strain evidence="5 11">TM07-19</strain>
    </source>
</reference>
<dbReference type="PaxDb" id="410072-ERS852525_03074"/>
<accession>A0A174RHH3</accession>
<dbReference type="Proteomes" id="UP000260655">
    <property type="component" value="Unassembled WGS sequence"/>
</dbReference>
<evidence type="ECO:0000313" key="10">
    <source>
        <dbReference type="Proteomes" id="UP000095727"/>
    </source>
</evidence>
<dbReference type="EMBL" id="QSOV01000007">
    <property type="protein sequence ID" value="RGJ23500.1"/>
    <property type="molecule type" value="Genomic_DNA"/>
</dbReference>
<dbReference type="EMBL" id="CYXR01000039">
    <property type="protein sequence ID" value="CUN17437.1"/>
    <property type="molecule type" value="Genomic_DNA"/>
</dbReference>
<dbReference type="OrthoDB" id="9808360at2"/>
<evidence type="ECO:0000313" key="12">
    <source>
        <dbReference type="Proteomes" id="UP000283360"/>
    </source>
</evidence>
<reference evidence="4" key="4">
    <citation type="submission" date="2022-11" db="EMBL/GenBank/DDBJ databases">
        <title>Draft genome sequence of Coprococcus comes strain 31264.</title>
        <authorList>
            <person name="Hisatomi A."/>
            <person name="Ohkuma M."/>
            <person name="Sakamoto M."/>
        </authorList>
    </citation>
    <scope>NUCLEOTIDE SEQUENCE</scope>
    <source>
        <strain evidence="4">JCM 31264</strain>
    </source>
</reference>
<dbReference type="EMBL" id="CYZK01000009">
    <property type="protein sequence ID" value="CUO22163.1"/>
    <property type="molecule type" value="Genomic_DNA"/>
</dbReference>
<dbReference type="InterPro" id="IPR036388">
    <property type="entry name" value="WH-like_DNA-bd_sf"/>
</dbReference>
<dbReference type="EMBL" id="BSCI01000023">
    <property type="protein sequence ID" value="GLG88310.1"/>
    <property type="molecule type" value="Genomic_DNA"/>
</dbReference>
<evidence type="ECO:0000313" key="2">
    <source>
        <dbReference type="EMBL" id="CUN17437.1"/>
    </source>
</evidence>
<dbReference type="RefSeq" id="WP_055158591.1">
    <property type="nucleotide sequence ID" value="NZ_BSCI01000023.1"/>
</dbReference>
<dbReference type="AlphaFoldDB" id="A0A174RHH3"/>
<dbReference type="InterPro" id="IPR000944">
    <property type="entry name" value="Tscrpt_reg_Rrf2"/>
</dbReference>
<dbReference type="Proteomes" id="UP001145109">
    <property type="component" value="Unassembled WGS sequence"/>
</dbReference>
<reference evidence="9 10" key="1">
    <citation type="submission" date="2015-09" db="EMBL/GenBank/DDBJ databases">
        <authorList>
            <consortium name="Pathogen Informatics"/>
        </authorList>
    </citation>
    <scope>NUCLEOTIDE SEQUENCE [LARGE SCALE GENOMIC DNA]</scope>
    <source>
        <strain evidence="3 9">2789STDY5834866</strain>
        <strain evidence="2 10">2789STDY5834962</strain>
    </source>
</reference>